<reference evidence="1 2" key="1">
    <citation type="submission" date="2019-01" db="EMBL/GenBank/DDBJ databases">
        <title>Sequencing of cultivated peanut Arachis hypogaea provides insights into genome evolution and oil improvement.</title>
        <authorList>
            <person name="Chen X."/>
        </authorList>
    </citation>
    <scope>NUCLEOTIDE SEQUENCE [LARGE SCALE GENOMIC DNA]</scope>
    <source>
        <strain evidence="2">cv. Fuhuasheng</strain>
        <tissue evidence="1">Leaves</tissue>
    </source>
</reference>
<evidence type="ECO:0000313" key="1">
    <source>
        <dbReference type="EMBL" id="RYR48669.1"/>
    </source>
</evidence>
<gene>
    <name evidence="1" type="ORF">Ahy_A07g034726</name>
</gene>
<organism evidence="1 2">
    <name type="scientific">Arachis hypogaea</name>
    <name type="common">Peanut</name>
    <dbReference type="NCBI Taxonomy" id="3818"/>
    <lineage>
        <taxon>Eukaryota</taxon>
        <taxon>Viridiplantae</taxon>
        <taxon>Streptophyta</taxon>
        <taxon>Embryophyta</taxon>
        <taxon>Tracheophyta</taxon>
        <taxon>Spermatophyta</taxon>
        <taxon>Magnoliopsida</taxon>
        <taxon>eudicotyledons</taxon>
        <taxon>Gunneridae</taxon>
        <taxon>Pentapetalae</taxon>
        <taxon>rosids</taxon>
        <taxon>fabids</taxon>
        <taxon>Fabales</taxon>
        <taxon>Fabaceae</taxon>
        <taxon>Papilionoideae</taxon>
        <taxon>50 kb inversion clade</taxon>
        <taxon>dalbergioids sensu lato</taxon>
        <taxon>Dalbergieae</taxon>
        <taxon>Pterocarpus clade</taxon>
        <taxon>Arachis</taxon>
    </lineage>
</organism>
<keyword evidence="2" id="KW-1185">Reference proteome</keyword>
<accession>A0A445CCM6</accession>
<comment type="caution">
    <text evidence="1">The sequence shown here is derived from an EMBL/GenBank/DDBJ whole genome shotgun (WGS) entry which is preliminary data.</text>
</comment>
<dbReference type="Proteomes" id="UP000289738">
    <property type="component" value="Chromosome A07"/>
</dbReference>
<protein>
    <submittedName>
        <fullName evidence="1">Uncharacterized protein</fullName>
    </submittedName>
</protein>
<evidence type="ECO:0000313" key="2">
    <source>
        <dbReference type="Proteomes" id="UP000289738"/>
    </source>
</evidence>
<sequence length="224" mass="24725">MRSKIKFTDKDPLSVFYKTSTSFTKFQNTILQKLGLHGVKQMEKLFYRISICMLRDDVKYDSFVIGILFHCRRQFFEVRSLELLAKFVDVNPQSSAIPVCSSSMPFGASSAVPVITHEAVLVASLSFAADLNHSCDGGIGDFRFLGELAIATASALVMVTVFREGGVPDSVEDVLNDDDDDDFTTIADDSDDNIARTSPIVDSGASILGIQQYPHTFHISDETY</sequence>
<dbReference type="EMBL" id="SDMP01000007">
    <property type="protein sequence ID" value="RYR48669.1"/>
    <property type="molecule type" value="Genomic_DNA"/>
</dbReference>
<proteinExistence type="predicted"/>
<dbReference type="AlphaFoldDB" id="A0A445CCM6"/>
<name>A0A445CCM6_ARAHY</name>